<reference evidence="7" key="1">
    <citation type="submission" date="2021-12" db="EMBL/GenBank/DDBJ databases">
        <authorList>
            <person name="Zaccaron A."/>
            <person name="Stergiopoulos I."/>
        </authorList>
    </citation>
    <scope>NUCLEOTIDE SEQUENCE</scope>
    <source>
        <strain evidence="7">Race5_Kim</strain>
    </source>
</reference>
<dbReference type="PANTHER" id="PTHR43791:SF1">
    <property type="entry name" value="ALLANTOATE PERMEASE"/>
    <property type="match status" value="1"/>
</dbReference>
<dbReference type="OrthoDB" id="6730379at2759"/>
<gene>
    <name evidence="7" type="ORF">CLAFUR5_09910</name>
</gene>
<name>A0A9Q8URC3_PASFU</name>
<comment type="subcellular location">
    <subcellularLocation>
        <location evidence="1">Membrane</location>
        <topology evidence="1">Multi-pass membrane protein</topology>
    </subcellularLocation>
</comment>
<dbReference type="GeneID" id="71989788"/>
<keyword evidence="8" id="KW-1185">Reference proteome</keyword>
<accession>A0A9Q8URC3</accession>
<reference evidence="7" key="2">
    <citation type="journal article" date="2022" name="Microb. Genom.">
        <title>A chromosome-scale genome assembly of the tomato pathogen Cladosporium fulvum reveals a compartmentalized genome architecture and the presence of a dispensable chromosome.</title>
        <authorList>
            <person name="Zaccaron A.Z."/>
            <person name="Chen L.H."/>
            <person name="Samaras A."/>
            <person name="Stergiopoulos I."/>
        </authorList>
    </citation>
    <scope>NUCLEOTIDE SEQUENCE</scope>
    <source>
        <strain evidence="7">Race5_Kim</strain>
    </source>
</reference>
<dbReference type="PANTHER" id="PTHR43791">
    <property type="entry name" value="PERMEASE-RELATED"/>
    <property type="match status" value="1"/>
</dbReference>
<organism evidence="7 8">
    <name type="scientific">Passalora fulva</name>
    <name type="common">Tomato leaf mold</name>
    <name type="synonym">Cladosporium fulvum</name>
    <dbReference type="NCBI Taxonomy" id="5499"/>
    <lineage>
        <taxon>Eukaryota</taxon>
        <taxon>Fungi</taxon>
        <taxon>Dikarya</taxon>
        <taxon>Ascomycota</taxon>
        <taxon>Pezizomycotina</taxon>
        <taxon>Dothideomycetes</taxon>
        <taxon>Dothideomycetidae</taxon>
        <taxon>Mycosphaerellales</taxon>
        <taxon>Mycosphaerellaceae</taxon>
        <taxon>Fulvia</taxon>
    </lineage>
</organism>
<evidence type="ECO:0000313" key="7">
    <source>
        <dbReference type="EMBL" id="UJO19571.1"/>
    </source>
</evidence>
<evidence type="ECO:0000256" key="4">
    <source>
        <dbReference type="ARBA" id="ARBA00022989"/>
    </source>
</evidence>
<dbReference type="Proteomes" id="UP000756132">
    <property type="component" value="Chromosome 7"/>
</dbReference>
<dbReference type="RefSeq" id="XP_047763937.1">
    <property type="nucleotide sequence ID" value="XM_047909058.1"/>
</dbReference>
<evidence type="ECO:0000256" key="3">
    <source>
        <dbReference type="ARBA" id="ARBA00022692"/>
    </source>
</evidence>
<keyword evidence="3 6" id="KW-0812">Transmembrane</keyword>
<keyword evidence="5 6" id="KW-0472">Membrane</keyword>
<evidence type="ECO:0000256" key="6">
    <source>
        <dbReference type="SAM" id="Phobius"/>
    </source>
</evidence>
<evidence type="ECO:0000256" key="2">
    <source>
        <dbReference type="ARBA" id="ARBA00022448"/>
    </source>
</evidence>
<dbReference type="AlphaFoldDB" id="A0A9Q8URC3"/>
<dbReference type="EMBL" id="CP090169">
    <property type="protein sequence ID" value="UJO19571.1"/>
    <property type="molecule type" value="Genomic_DNA"/>
</dbReference>
<evidence type="ECO:0000313" key="8">
    <source>
        <dbReference type="Proteomes" id="UP000756132"/>
    </source>
</evidence>
<protein>
    <submittedName>
        <fullName evidence="7">Uncharacterized protein</fullName>
    </submittedName>
</protein>
<feature type="transmembrane region" description="Helical" evidence="6">
    <location>
        <begin position="6"/>
        <end position="29"/>
    </location>
</feature>
<dbReference type="KEGG" id="ffu:CLAFUR5_09910"/>
<evidence type="ECO:0000256" key="1">
    <source>
        <dbReference type="ARBA" id="ARBA00004141"/>
    </source>
</evidence>
<keyword evidence="4 6" id="KW-1133">Transmembrane helix</keyword>
<feature type="transmembrane region" description="Helical" evidence="6">
    <location>
        <begin position="75"/>
        <end position="96"/>
    </location>
</feature>
<dbReference type="GO" id="GO:0022857">
    <property type="term" value="F:transmembrane transporter activity"/>
    <property type="evidence" value="ECO:0007669"/>
    <property type="project" value="TreeGrafter"/>
</dbReference>
<keyword evidence="2" id="KW-0813">Transport</keyword>
<proteinExistence type="predicted"/>
<dbReference type="GO" id="GO:0016020">
    <property type="term" value="C:membrane"/>
    <property type="evidence" value="ECO:0007669"/>
    <property type="project" value="UniProtKB-SubCell"/>
</dbReference>
<evidence type="ECO:0000256" key="5">
    <source>
        <dbReference type="ARBA" id="ARBA00023136"/>
    </source>
</evidence>
<sequence length="188" mass="20848">MATTNSILALIGYYLPGGILIGWTTISGLQASNVAGSTKKITVACVGPIVYTIGNIISSQTFQAKDAPKYLPAKISIVILYLLIMIDFLVMRWVFVQRSKLRDQARSELGEACKVGENHESLDQTDLENRELRYALWHAISSTDPRVLLVRVLLYCINILSASGPIDDATTGCKLKAKRLRRWYVKSS</sequence>